<gene>
    <name evidence="3" type="primary">ispD</name>
    <name evidence="4" type="ORF">SAMN05421877_10539</name>
</gene>
<reference evidence="5" key="1">
    <citation type="submission" date="2016-10" db="EMBL/GenBank/DDBJ databases">
        <authorList>
            <person name="Varghese N."/>
            <person name="Submissions S."/>
        </authorList>
    </citation>
    <scope>NUCLEOTIDE SEQUENCE [LARGE SCALE GENOMIC DNA]</scope>
    <source>
        <strain evidence="5">DSM 22361</strain>
    </source>
</reference>
<dbReference type="EC" id="2.7.7.60" evidence="3"/>
<evidence type="ECO:0000256" key="2">
    <source>
        <dbReference type="ARBA" id="ARBA00022695"/>
    </source>
</evidence>
<dbReference type="RefSeq" id="WP_103905964.1">
    <property type="nucleotide sequence ID" value="NZ_CP049246.1"/>
</dbReference>
<proteinExistence type="inferred from homology"/>
<dbReference type="InterPro" id="IPR001228">
    <property type="entry name" value="IspD"/>
</dbReference>
<feature type="site" description="Positions MEP for the nucleophilic attack" evidence="3">
    <location>
        <position position="159"/>
    </location>
</feature>
<dbReference type="AlphaFoldDB" id="A0A1H5XLS5"/>
<keyword evidence="2 3" id="KW-0548">Nucleotidyltransferase</keyword>
<accession>A0A1H5XLS5</accession>
<dbReference type="GO" id="GO:0050518">
    <property type="term" value="F:2-C-methyl-D-erythritol 4-phosphate cytidylyltransferase activity"/>
    <property type="evidence" value="ECO:0007669"/>
    <property type="project" value="UniProtKB-UniRule"/>
</dbReference>
<dbReference type="UniPathway" id="UPA00056">
    <property type="reaction ID" value="UER00093"/>
</dbReference>
<dbReference type="Gene3D" id="3.90.550.10">
    <property type="entry name" value="Spore Coat Polysaccharide Biosynthesis Protein SpsA, Chain A"/>
    <property type="match status" value="1"/>
</dbReference>
<dbReference type="NCBIfam" id="TIGR00453">
    <property type="entry name" value="ispD"/>
    <property type="match status" value="1"/>
</dbReference>
<dbReference type="PANTHER" id="PTHR32125:SF4">
    <property type="entry name" value="2-C-METHYL-D-ERYTHRITOL 4-PHOSPHATE CYTIDYLYLTRANSFERASE, CHLOROPLASTIC"/>
    <property type="match status" value="1"/>
</dbReference>
<evidence type="ECO:0000256" key="1">
    <source>
        <dbReference type="ARBA" id="ARBA00022679"/>
    </source>
</evidence>
<comment type="pathway">
    <text evidence="3">Isoprenoid biosynthesis; isopentenyl diphosphate biosynthesis via DXP pathway; isopentenyl diphosphate from 1-deoxy-D-xylulose 5-phosphate: step 2/6.</text>
</comment>
<evidence type="ECO:0000256" key="3">
    <source>
        <dbReference type="HAMAP-Rule" id="MF_00108"/>
    </source>
</evidence>
<sequence length="232" mass="25855">MSNNFVIIVAAGTGTRMNGKLPKQFIPLDGKPILMHTMDKFRASSTNPTIILVLSEGMQSFWEESCQAHQYQNTPHFCVGGSSRFQSVKNGIEYIQENFRQEKIGKIAVHDAARPLLSSKLIDELYEQCSEGRQAVIPAVQSSNSVRVGTQESNAAVDRQQVWLVQTPQVFIGKLIIKAYEQEESPLFTDDASVIEQMSNSIYLHPGEQQNLKITFAEDLAIAHLLLNKSST</sequence>
<dbReference type="PANTHER" id="PTHR32125">
    <property type="entry name" value="2-C-METHYL-D-ERYTHRITOL 4-PHOSPHATE CYTIDYLYLTRANSFERASE, CHLOROPLASTIC"/>
    <property type="match status" value="1"/>
</dbReference>
<comment type="catalytic activity">
    <reaction evidence="3">
        <text>2-C-methyl-D-erythritol 4-phosphate + CTP + H(+) = 4-CDP-2-C-methyl-D-erythritol + diphosphate</text>
        <dbReference type="Rhea" id="RHEA:13429"/>
        <dbReference type="ChEBI" id="CHEBI:15378"/>
        <dbReference type="ChEBI" id="CHEBI:33019"/>
        <dbReference type="ChEBI" id="CHEBI:37563"/>
        <dbReference type="ChEBI" id="CHEBI:57823"/>
        <dbReference type="ChEBI" id="CHEBI:58262"/>
        <dbReference type="EC" id="2.7.7.60"/>
    </reaction>
</comment>
<comment type="function">
    <text evidence="3">Catalyzes the formation of 4-diphosphocytidyl-2-C-methyl-D-erythritol from CTP and 2-C-methyl-D-erythritol 4-phosphate (MEP).</text>
</comment>
<dbReference type="InterPro" id="IPR034683">
    <property type="entry name" value="IspD/TarI"/>
</dbReference>
<keyword evidence="1 3" id="KW-0808">Transferase</keyword>
<feature type="site" description="Transition state stabilizer" evidence="3">
    <location>
        <position position="16"/>
    </location>
</feature>
<organism evidence="4 5">
    <name type="scientific">Sphingobacterium lactis</name>
    <dbReference type="NCBI Taxonomy" id="797291"/>
    <lineage>
        <taxon>Bacteria</taxon>
        <taxon>Pseudomonadati</taxon>
        <taxon>Bacteroidota</taxon>
        <taxon>Sphingobacteriia</taxon>
        <taxon>Sphingobacteriales</taxon>
        <taxon>Sphingobacteriaceae</taxon>
        <taxon>Sphingobacterium</taxon>
    </lineage>
</organism>
<dbReference type="SUPFAM" id="SSF53448">
    <property type="entry name" value="Nucleotide-diphospho-sugar transferases"/>
    <property type="match status" value="1"/>
</dbReference>
<feature type="site" description="Transition state stabilizer" evidence="3">
    <location>
        <position position="23"/>
    </location>
</feature>
<keyword evidence="5" id="KW-1185">Reference proteome</keyword>
<dbReference type="HAMAP" id="MF_00108">
    <property type="entry name" value="IspD"/>
    <property type="match status" value="1"/>
</dbReference>
<dbReference type="Pfam" id="PF01128">
    <property type="entry name" value="IspD"/>
    <property type="match status" value="1"/>
</dbReference>
<keyword evidence="3" id="KW-0414">Isoprene biosynthesis</keyword>
<dbReference type="OrthoDB" id="9806837at2"/>
<dbReference type="Proteomes" id="UP000236731">
    <property type="component" value="Unassembled WGS sequence"/>
</dbReference>
<feature type="site" description="Positions MEP for the nucleophilic attack" evidence="3">
    <location>
        <position position="213"/>
    </location>
</feature>
<name>A0A1H5XLS5_9SPHI</name>
<dbReference type="GO" id="GO:0019288">
    <property type="term" value="P:isopentenyl diphosphate biosynthetic process, methylerythritol 4-phosphate pathway"/>
    <property type="evidence" value="ECO:0007669"/>
    <property type="project" value="UniProtKB-UniRule"/>
</dbReference>
<dbReference type="InterPro" id="IPR029044">
    <property type="entry name" value="Nucleotide-diphossugar_trans"/>
</dbReference>
<comment type="similarity">
    <text evidence="3">Belongs to the IspD/TarI cytidylyltransferase family. IspD subfamily.</text>
</comment>
<protein>
    <recommendedName>
        <fullName evidence="3">2-C-methyl-D-erythritol 4-phosphate cytidylyltransferase</fullName>
        <ecNumber evidence="3">2.7.7.60</ecNumber>
    </recommendedName>
    <alternativeName>
        <fullName evidence="3">4-diphosphocytidyl-2C-methyl-D-erythritol synthase</fullName>
    </alternativeName>
    <alternativeName>
        <fullName evidence="3">MEP cytidylyltransferase</fullName>
        <shortName evidence="3">MCT</shortName>
    </alternativeName>
</protein>
<evidence type="ECO:0000313" key="4">
    <source>
        <dbReference type="EMBL" id="SEG12435.1"/>
    </source>
</evidence>
<dbReference type="EMBL" id="FNUT01000005">
    <property type="protein sequence ID" value="SEG12435.1"/>
    <property type="molecule type" value="Genomic_DNA"/>
</dbReference>
<evidence type="ECO:0000313" key="5">
    <source>
        <dbReference type="Proteomes" id="UP000236731"/>
    </source>
</evidence>
<dbReference type="InterPro" id="IPR050088">
    <property type="entry name" value="IspD/TarI_cytidylyltransf_bact"/>
</dbReference>
<dbReference type="FunFam" id="3.90.550.10:FF:000003">
    <property type="entry name" value="2-C-methyl-D-erythritol 4-phosphate cytidylyltransferase"/>
    <property type="match status" value="1"/>
</dbReference>
<dbReference type="CDD" id="cd02516">
    <property type="entry name" value="CDP-ME_synthetase"/>
    <property type="match status" value="1"/>
</dbReference>